<reference evidence="2" key="1">
    <citation type="journal article" date="2021" name="G3 (Bethesda)">
        <title>Chromosome assembled and annotated genome sequence of Aspergillus flavus NRRL 3357.</title>
        <authorList>
            <person name="Skerker J.M."/>
            <person name="Pianalto K.M."/>
            <person name="Mondo S.J."/>
            <person name="Yang K."/>
            <person name="Arkin A.P."/>
            <person name="Keller N.P."/>
            <person name="Grigoriev I.V."/>
            <person name="Louise Glass N.L."/>
        </authorList>
    </citation>
    <scope>NUCLEOTIDE SEQUENCE [LARGE SCALE GENOMIC DNA]</scope>
    <source>
        <strain evidence="2">ATCC 200026 / FGSC A1120 / IAM 13836 / NRRL 3357 / JCM 12722 / SRRC 167</strain>
    </source>
</reference>
<dbReference type="Proteomes" id="UP000596276">
    <property type="component" value="Chromosome 3"/>
</dbReference>
<evidence type="ECO:0000313" key="1">
    <source>
        <dbReference type="EMBL" id="QRD85520.1"/>
    </source>
</evidence>
<proteinExistence type="predicted"/>
<organism evidence="1 2">
    <name type="scientific">Aspergillus flavus (strain ATCC 200026 / FGSC A1120 / IAM 13836 / NRRL 3357 / JCM 12722 / SRRC 167)</name>
    <dbReference type="NCBI Taxonomy" id="332952"/>
    <lineage>
        <taxon>Eukaryota</taxon>
        <taxon>Fungi</taxon>
        <taxon>Dikarya</taxon>
        <taxon>Ascomycota</taxon>
        <taxon>Pezizomycotina</taxon>
        <taxon>Eurotiomycetes</taxon>
        <taxon>Eurotiomycetidae</taxon>
        <taxon>Eurotiales</taxon>
        <taxon>Aspergillaceae</taxon>
        <taxon>Aspergillus</taxon>
        <taxon>Aspergillus subgen. Circumdati</taxon>
    </lineage>
</organism>
<dbReference type="EMBL" id="CP044620">
    <property type="protein sequence ID" value="QRD85520.1"/>
    <property type="molecule type" value="Genomic_DNA"/>
</dbReference>
<accession>A0A7U2MLL5</accession>
<evidence type="ECO:0000313" key="2">
    <source>
        <dbReference type="Proteomes" id="UP000596276"/>
    </source>
</evidence>
<gene>
    <name evidence="1" type="ORF">F9C07_4555</name>
</gene>
<dbReference type="AlphaFoldDB" id="A0A7U2MLL5"/>
<protein>
    <submittedName>
        <fullName evidence="1">Uncharacterized protein</fullName>
    </submittedName>
</protein>
<sequence>MYGSTCTDQQNRLNLFRMLGIFHPKHNSLTSTIPPHLEFVKAGMDNCFLELGFGRGKVAAAISKSNATRL</sequence>
<keyword evidence="2" id="KW-1185">Reference proteome</keyword>
<dbReference type="VEuPathDB" id="FungiDB:F9C07_4555"/>
<name>A0A7U2MLL5_ASPFN</name>